<sequence>MLTRKPWIFMLVGLLMVSGMGILLWGNHTVVPDQDPPPPPFQVTLPAAGAKSCQRPPQVQLPPESWSAQNLALLVNDRDPQSVEVARYYQTQRRIPPQNLVHIDLPVDQETLSPAQFAPVYAQVQAALGTEIEAIALSFSQPIRVNCMSITSAFALGYDPNFCARQRPSACRLPQSIPTYQAASHVPFHDYGIRPTMMLAGRNIAQVKDLIDRGVRSDRSFPAGQIFLVHTTDASRSVRFGKFFYLKQRWPSPHLWQVQFLGAQTPSRKTDVLRHRRNILFYFTGLKWVPDLQTNRYLPGAIADHLTSLGGQLLTSPQMSILRWLEAGVTGSYGTVVEPCNYPQKFPDPNVLVPHYFQGETLLEAYWKSVASPQEGLFVGDPLAQPMGAKRVFKHHQLQVRLASLSPGQRYQLYGAPTQNQPRVAVGQPWSLAYPQVVQMTLDCRYPSYFLTSQAVQPNEPAPVSKSR</sequence>
<feature type="transmembrane region" description="Helical" evidence="1">
    <location>
        <begin position="7"/>
        <end position="26"/>
    </location>
</feature>
<organism evidence="2 3">
    <name type="scientific">Lyngbya confervoides BDU141951</name>
    <dbReference type="NCBI Taxonomy" id="1574623"/>
    <lineage>
        <taxon>Bacteria</taxon>
        <taxon>Bacillati</taxon>
        <taxon>Cyanobacteriota</taxon>
        <taxon>Cyanophyceae</taxon>
        <taxon>Oscillatoriophycideae</taxon>
        <taxon>Oscillatoriales</taxon>
        <taxon>Microcoleaceae</taxon>
        <taxon>Lyngbya</taxon>
    </lineage>
</organism>
<keyword evidence="3" id="KW-1185">Reference proteome</keyword>
<dbReference type="AlphaFoldDB" id="A0ABD4T5L1"/>
<dbReference type="Proteomes" id="UP000031561">
    <property type="component" value="Unassembled WGS sequence"/>
</dbReference>
<name>A0ABD4T5L1_9CYAN</name>
<evidence type="ECO:0000256" key="1">
    <source>
        <dbReference type="SAM" id="Phobius"/>
    </source>
</evidence>
<keyword evidence="1" id="KW-0812">Transmembrane</keyword>
<keyword evidence="1" id="KW-0472">Membrane</keyword>
<gene>
    <name evidence="2" type="ORF">QQ91_0013740</name>
</gene>
<comment type="caution">
    <text evidence="2">The sequence shown here is derived from an EMBL/GenBank/DDBJ whole genome shotgun (WGS) entry which is preliminary data.</text>
</comment>
<evidence type="ECO:0000313" key="3">
    <source>
        <dbReference type="Proteomes" id="UP000031561"/>
    </source>
</evidence>
<evidence type="ECO:0000313" key="2">
    <source>
        <dbReference type="EMBL" id="MCM1983879.1"/>
    </source>
</evidence>
<accession>A0ABD4T5L1</accession>
<dbReference type="NCBIfam" id="TIGR03790">
    <property type="entry name" value="TIGR03790 family protein"/>
    <property type="match status" value="1"/>
</dbReference>
<reference evidence="2 3" key="1">
    <citation type="journal article" date="2015" name="Genome Announc.">
        <title>Draft Genome Sequence of Filamentous Marine Cyanobacterium Lyngbya confervoides Strain BDU141951.</title>
        <authorList>
            <person name="Chandrababunaidu M.M."/>
            <person name="Sen D."/>
            <person name="Tripathy S."/>
        </authorList>
    </citation>
    <scope>NUCLEOTIDE SEQUENCE [LARGE SCALE GENOMIC DNA]</scope>
    <source>
        <strain evidence="2 3">BDU141951</strain>
    </source>
</reference>
<keyword evidence="1" id="KW-1133">Transmembrane helix</keyword>
<protein>
    <submittedName>
        <fullName evidence="2">TIGR03790 family protein</fullName>
    </submittedName>
</protein>
<proteinExistence type="predicted"/>
<dbReference type="RefSeq" id="WP_166275520.1">
    <property type="nucleotide sequence ID" value="NZ_JTHE03000079.1"/>
</dbReference>
<dbReference type="InterPro" id="IPR022265">
    <property type="entry name" value="CHP03790"/>
</dbReference>
<dbReference type="EMBL" id="JTHE03000079">
    <property type="protein sequence ID" value="MCM1983879.1"/>
    <property type="molecule type" value="Genomic_DNA"/>
</dbReference>